<dbReference type="EC" id="1.5.1.3" evidence="3"/>
<evidence type="ECO:0000256" key="3">
    <source>
        <dbReference type="ARBA" id="ARBA00012856"/>
    </source>
</evidence>
<dbReference type="PROSITE" id="PS50994">
    <property type="entry name" value="INTEGRASE"/>
    <property type="match status" value="1"/>
</dbReference>
<dbReference type="GO" id="GO:0046654">
    <property type="term" value="P:tetrahydrofolate biosynthetic process"/>
    <property type="evidence" value="ECO:0007669"/>
    <property type="project" value="InterPro"/>
</dbReference>
<dbReference type="AlphaFoldDB" id="A0AA47MTE2"/>
<dbReference type="PROSITE" id="PS51330">
    <property type="entry name" value="DHFR_2"/>
    <property type="match status" value="1"/>
</dbReference>
<keyword evidence="5" id="KW-0521">NADP</keyword>
<evidence type="ECO:0000313" key="11">
    <source>
        <dbReference type="Proteomes" id="UP001174136"/>
    </source>
</evidence>
<dbReference type="EMBL" id="JAOPHQ010002842">
    <property type="protein sequence ID" value="KAK0145764.1"/>
    <property type="molecule type" value="Genomic_DNA"/>
</dbReference>
<evidence type="ECO:0000256" key="2">
    <source>
        <dbReference type="ARBA" id="ARBA00009539"/>
    </source>
</evidence>
<dbReference type="GO" id="GO:0006730">
    <property type="term" value="P:one-carbon metabolic process"/>
    <property type="evidence" value="ECO:0007669"/>
    <property type="project" value="UniProtKB-KW"/>
</dbReference>
<evidence type="ECO:0000313" key="10">
    <source>
        <dbReference type="EMBL" id="KAK0145764.1"/>
    </source>
</evidence>
<proteinExistence type="inferred from homology"/>
<dbReference type="SUPFAM" id="SSF53098">
    <property type="entry name" value="Ribonuclease H-like"/>
    <property type="match status" value="1"/>
</dbReference>
<dbReference type="InterPro" id="IPR012259">
    <property type="entry name" value="DHFR"/>
</dbReference>
<dbReference type="InterPro" id="IPR001584">
    <property type="entry name" value="Integrase_cat-core"/>
</dbReference>
<evidence type="ECO:0000256" key="5">
    <source>
        <dbReference type="ARBA" id="ARBA00022857"/>
    </source>
</evidence>
<organism evidence="10 11">
    <name type="scientific">Merluccius polli</name>
    <name type="common">Benguela hake</name>
    <name type="synonym">Merluccius cadenati</name>
    <dbReference type="NCBI Taxonomy" id="89951"/>
    <lineage>
        <taxon>Eukaryota</taxon>
        <taxon>Metazoa</taxon>
        <taxon>Chordata</taxon>
        <taxon>Craniata</taxon>
        <taxon>Vertebrata</taxon>
        <taxon>Euteleostomi</taxon>
        <taxon>Actinopterygii</taxon>
        <taxon>Neopterygii</taxon>
        <taxon>Teleostei</taxon>
        <taxon>Neoteleostei</taxon>
        <taxon>Acanthomorphata</taxon>
        <taxon>Zeiogadaria</taxon>
        <taxon>Gadariae</taxon>
        <taxon>Gadiformes</taxon>
        <taxon>Gadoidei</taxon>
        <taxon>Merlucciidae</taxon>
        <taxon>Merluccius</taxon>
    </lineage>
</organism>
<comment type="similarity">
    <text evidence="2">Belongs to the dihydrofolate reductase family.</text>
</comment>
<dbReference type="InterPro" id="IPR012337">
    <property type="entry name" value="RNaseH-like_sf"/>
</dbReference>
<evidence type="ECO:0000256" key="4">
    <source>
        <dbReference type="ARBA" id="ARBA00022563"/>
    </source>
</evidence>
<gene>
    <name evidence="10" type="primary">DHFR</name>
    <name evidence="10" type="ORF">N1851_015338</name>
</gene>
<dbReference type="GO" id="GO:0004146">
    <property type="term" value="F:dihydrofolate reductase activity"/>
    <property type="evidence" value="ECO:0007669"/>
    <property type="project" value="UniProtKB-EC"/>
</dbReference>
<feature type="domain" description="Integrase catalytic" evidence="8">
    <location>
        <begin position="1"/>
        <end position="97"/>
    </location>
</feature>
<dbReference type="PANTHER" id="PTHR48069:SF5">
    <property type="entry name" value="DIHYDROFOLATE REDUCTASE"/>
    <property type="match status" value="1"/>
</dbReference>
<dbReference type="PANTHER" id="PTHR48069">
    <property type="entry name" value="DIHYDROFOLATE REDUCTASE"/>
    <property type="match status" value="1"/>
</dbReference>
<dbReference type="FunFam" id="3.40.430.10:FF:000002">
    <property type="entry name" value="Dihydrofolate reductase"/>
    <property type="match status" value="1"/>
</dbReference>
<dbReference type="InterPro" id="IPR001796">
    <property type="entry name" value="DHFR_dom"/>
</dbReference>
<dbReference type="Pfam" id="PF00186">
    <property type="entry name" value="DHFR_1"/>
    <property type="match status" value="1"/>
</dbReference>
<dbReference type="GO" id="GO:0050661">
    <property type="term" value="F:NADP binding"/>
    <property type="evidence" value="ECO:0007669"/>
    <property type="project" value="InterPro"/>
</dbReference>
<evidence type="ECO:0000256" key="7">
    <source>
        <dbReference type="ARBA" id="ARBA00048873"/>
    </source>
</evidence>
<dbReference type="GO" id="GO:0015074">
    <property type="term" value="P:DNA integration"/>
    <property type="evidence" value="ECO:0007669"/>
    <property type="project" value="InterPro"/>
</dbReference>
<accession>A0AA47MTE2</accession>
<evidence type="ECO:0000256" key="6">
    <source>
        <dbReference type="ARBA" id="ARBA00023002"/>
    </source>
</evidence>
<feature type="domain" description="DHFR" evidence="9">
    <location>
        <begin position="147"/>
        <end position="327"/>
    </location>
</feature>
<evidence type="ECO:0000256" key="1">
    <source>
        <dbReference type="ARBA" id="ARBA00004903"/>
    </source>
</evidence>
<evidence type="ECO:0000259" key="9">
    <source>
        <dbReference type="PROSITE" id="PS51330"/>
    </source>
</evidence>
<protein>
    <recommendedName>
        <fullName evidence="3">dihydrofolate reductase</fullName>
        <ecNumber evidence="3">1.5.1.3</ecNumber>
    </recommendedName>
</protein>
<dbReference type="Gene3D" id="3.40.430.10">
    <property type="entry name" value="Dihydrofolate Reductase, subunit A"/>
    <property type="match status" value="1"/>
</dbReference>
<dbReference type="SUPFAM" id="SSF53597">
    <property type="entry name" value="Dihydrofolate reductase-like"/>
    <property type="match status" value="1"/>
</dbReference>
<sequence>MGIPVRLHHDQGREFENDLFKTLRQLAGVAHSRTTLYHPQGNPAERFNQTLLQMLGTLEEKEKANWKEHLPKIAHAYNCTRHEATGFSPHYLMFGRHPCIPVLLFGLSTKEESETAKGFANKWARRTVSAQGSLYITIYAMSVQRKPVRLIAAACSGLGIGKDGQLPWDLPREFKYFVNHVTRVSRPGMMNLLVWGRLCWYSGVKCLPLQNVFNVVLSKTLGVVPDKAHFLSEDFEGAIRLAASPPLSDVIETIWVLGGTQVYKEGMMHPWCDLMTYLTDIMADYDCDVFFPKFDRQLFKKQDIFPGVPSEIQEENGVTYKYQVYKKEICN</sequence>
<keyword evidence="6" id="KW-0560">Oxidoreductase</keyword>
<evidence type="ECO:0000259" key="8">
    <source>
        <dbReference type="PROSITE" id="PS50994"/>
    </source>
</evidence>
<dbReference type="GO" id="GO:0046452">
    <property type="term" value="P:dihydrofolate metabolic process"/>
    <property type="evidence" value="ECO:0007669"/>
    <property type="project" value="TreeGrafter"/>
</dbReference>
<dbReference type="CDD" id="cd00209">
    <property type="entry name" value="DHFR"/>
    <property type="match status" value="1"/>
</dbReference>
<comment type="pathway">
    <text evidence="1">Cofactor biosynthesis; tetrahydrofolate biosynthesis; 5,6,7,8-tetrahydrofolate from 7,8-dihydrofolate: step 1/1.</text>
</comment>
<dbReference type="InterPro" id="IPR036397">
    <property type="entry name" value="RNaseH_sf"/>
</dbReference>
<reference evidence="10" key="1">
    <citation type="journal article" date="2023" name="Front. Mar. Sci.">
        <title>A new Merluccius polli reference genome to investigate the effects of global change in West African waters.</title>
        <authorList>
            <person name="Mateo J.L."/>
            <person name="Blanco-Fernandez C."/>
            <person name="Garcia-Vazquez E."/>
            <person name="Machado-Schiaffino G."/>
        </authorList>
    </citation>
    <scope>NUCLEOTIDE SEQUENCE</scope>
    <source>
        <strain evidence="10">C29</strain>
        <tissue evidence="10">Fin</tissue>
    </source>
</reference>
<keyword evidence="4" id="KW-0554">One-carbon metabolism</keyword>
<keyword evidence="11" id="KW-1185">Reference proteome</keyword>
<comment type="caution">
    <text evidence="10">The sequence shown here is derived from an EMBL/GenBank/DDBJ whole genome shotgun (WGS) entry which is preliminary data.</text>
</comment>
<dbReference type="GO" id="GO:0003676">
    <property type="term" value="F:nucleic acid binding"/>
    <property type="evidence" value="ECO:0007669"/>
    <property type="project" value="InterPro"/>
</dbReference>
<dbReference type="InterPro" id="IPR024072">
    <property type="entry name" value="DHFR-like_dom_sf"/>
</dbReference>
<dbReference type="Proteomes" id="UP001174136">
    <property type="component" value="Unassembled WGS sequence"/>
</dbReference>
<dbReference type="PRINTS" id="PR00070">
    <property type="entry name" value="DHFR"/>
</dbReference>
<dbReference type="GO" id="GO:0046655">
    <property type="term" value="P:folic acid metabolic process"/>
    <property type="evidence" value="ECO:0007669"/>
    <property type="project" value="TreeGrafter"/>
</dbReference>
<name>A0AA47MTE2_MERPO</name>
<comment type="catalytic activity">
    <reaction evidence="7">
        <text>(6S)-5,6,7,8-tetrahydrofolate + NADP(+) = 7,8-dihydrofolate + NADPH + H(+)</text>
        <dbReference type="Rhea" id="RHEA:15009"/>
        <dbReference type="ChEBI" id="CHEBI:15378"/>
        <dbReference type="ChEBI" id="CHEBI:57451"/>
        <dbReference type="ChEBI" id="CHEBI:57453"/>
        <dbReference type="ChEBI" id="CHEBI:57783"/>
        <dbReference type="ChEBI" id="CHEBI:58349"/>
        <dbReference type="EC" id="1.5.1.3"/>
    </reaction>
</comment>
<dbReference type="Gene3D" id="3.30.420.10">
    <property type="entry name" value="Ribonuclease H-like superfamily/Ribonuclease H"/>
    <property type="match status" value="1"/>
</dbReference>
<dbReference type="GO" id="GO:0005739">
    <property type="term" value="C:mitochondrion"/>
    <property type="evidence" value="ECO:0007669"/>
    <property type="project" value="TreeGrafter"/>
</dbReference>